<evidence type="ECO:0000313" key="3">
    <source>
        <dbReference type="Proteomes" id="UP000460318"/>
    </source>
</evidence>
<name>A0A7X3LHB4_9BACL</name>
<keyword evidence="3" id="KW-1185">Reference proteome</keyword>
<dbReference type="InterPro" id="IPR023809">
    <property type="entry name" value="Thiopep_bacteriocin_synth_dom"/>
</dbReference>
<evidence type="ECO:0000313" key="2">
    <source>
        <dbReference type="EMBL" id="MWV45651.1"/>
    </source>
</evidence>
<feature type="domain" description="Thiopeptide-type bacteriocin biosynthesis" evidence="1">
    <location>
        <begin position="4"/>
        <end position="289"/>
    </location>
</feature>
<comment type="caution">
    <text evidence="2">The sequence shown here is derived from an EMBL/GenBank/DDBJ whole genome shotgun (WGS) entry which is preliminary data.</text>
</comment>
<dbReference type="EMBL" id="WUBI01000003">
    <property type="protein sequence ID" value="MWV45651.1"/>
    <property type="molecule type" value="Genomic_DNA"/>
</dbReference>
<evidence type="ECO:0000259" key="1">
    <source>
        <dbReference type="Pfam" id="PF14028"/>
    </source>
</evidence>
<proteinExistence type="predicted"/>
<dbReference type="Pfam" id="PF14028">
    <property type="entry name" value="Lant_dehydr_C"/>
    <property type="match status" value="1"/>
</dbReference>
<accession>A0A7X3LHB4</accession>
<dbReference type="AlphaFoldDB" id="A0A7X3LHB4"/>
<gene>
    <name evidence="2" type="ORF">GRF59_18725</name>
</gene>
<dbReference type="RefSeq" id="WP_160499256.1">
    <property type="nucleotide sequence ID" value="NZ_WUBI01000003.1"/>
</dbReference>
<sequence>MESWKSDRIYYQNYANYDGLIMRLAERLEKLVEDGRISKWFFLRYWEDGPHIRIRYLSEEELAADQLFDEAKAWIKQHPTERKLTKEEYFRHHKFDGDPLALEQQEWYEEGDIIAKPYEPEYDRYGGKALMPLTETLFLESSRLAVLLLKLMRESSFTARLLVAMTVVQELAEGCFENMPRLGAVQSYYRKSADSWKRLYRLETMDLPDRLVQGISNNPRWKEAVVRLLYADGEYDRMKGRLLAGYASIGDALEDEQQIRAIIYSHLHMLNNRLGIGPEYEYALYETLWSLGSKQEVGLDAIIS</sequence>
<organism evidence="2 3">
    <name type="scientific">Paenibacillus dendrobii</name>
    <dbReference type="NCBI Taxonomy" id="2691084"/>
    <lineage>
        <taxon>Bacteria</taxon>
        <taxon>Bacillati</taxon>
        <taxon>Bacillota</taxon>
        <taxon>Bacilli</taxon>
        <taxon>Bacillales</taxon>
        <taxon>Paenibacillaceae</taxon>
        <taxon>Paenibacillus</taxon>
    </lineage>
</organism>
<dbReference type="NCBIfam" id="TIGR03891">
    <property type="entry name" value="thiopep_ocin"/>
    <property type="match status" value="1"/>
</dbReference>
<protein>
    <recommendedName>
        <fullName evidence="1">Thiopeptide-type bacteriocin biosynthesis domain-containing protein</fullName>
    </recommendedName>
</protein>
<reference evidence="2 3" key="1">
    <citation type="submission" date="2019-12" db="EMBL/GenBank/DDBJ databases">
        <title>Paenibacillus sp. nov., an endophytic bacterium isolated from the stem of Dendrobium.</title>
        <authorList>
            <person name="Zhao R."/>
        </authorList>
    </citation>
    <scope>NUCLEOTIDE SEQUENCE [LARGE SCALE GENOMIC DNA]</scope>
    <source>
        <strain evidence="2 3">HJL G12</strain>
    </source>
</reference>
<dbReference type="Proteomes" id="UP000460318">
    <property type="component" value="Unassembled WGS sequence"/>
</dbReference>